<evidence type="ECO:0000256" key="1">
    <source>
        <dbReference type="SAM" id="MobiDB-lite"/>
    </source>
</evidence>
<protein>
    <submittedName>
        <fullName evidence="2">Uncharacterized protein</fullName>
    </submittedName>
</protein>
<comment type="caution">
    <text evidence="2">The sequence shown here is derived from an EMBL/GenBank/DDBJ whole genome shotgun (WGS) entry which is preliminary data.</text>
</comment>
<dbReference type="EMBL" id="BARS01002712">
    <property type="protein sequence ID" value="GAF71668.1"/>
    <property type="molecule type" value="Genomic_DNA"/>
</dbReference>
<proteinExistence type="predicted"/>
<dbReference type="AlphaFoldDB" id="X0RSC5"/>
<sequence>MRVGIALALLLICTVIFADIVELNDGTKIECTVVLEDKDAVFIKTNGETKSIARSEIRKITRGKKEEETPEPEPNTKPGNDEKLSLPPDNPGEEKEENPDKHNPGEGTPHNPGKHKPGNDKLKKLFETLKATCEALPSSGTDEERTFYRMRAIILQRHINSHGAEAAKIALTELGAMRLSEWKECEIHTCFLAETAAGCRDRDIVPYFWEEWLPPMLLKIQKREDREFYMKLIKKIVSEMQSTYSNTYRTTQYVLKPYDHRGEELHTIRKKQLRMPK</sequence>
<reference evidence="2" key="1">
    <citation type="journal article" date="2014" name="Front. Microbiol.">
        <title>High frequency of phylogenetically diverse reductive dehalogenase-homologous genes in deep subseafloor sedimentary metagenomes.</title>
        <authorList>
            <person name="Kawai M."/>
            <person name="Futagami T."/>
            <person name="Toyoda A."/>
            <person name="Takaki Y."/>
            <person name="Nishi S."/>
            <person name="Hori S."/>
            <person name="Arai W."/>
            <person name="Tsubouchi T."/>
            <person name="Morono Y."/>
            <person name="Uchiyama I."/>
            <person name="Ito T."/>
            <person name="Fujiyama A."/>
            <person name="Inagaki F."/>
            <person name="Takami H."/>
        </authorList>
    </citation>
    <scope>NUCLEOTIDE SEQUENCE</scope>
    <source>
        <strain evidence="2">Expedition CK06-06</strain>
    </source>
</reference>
<feature type="compositionally biased region" description="Basic and acidic residues" evidence="1">
    <location>
        <begin position="54"/>
        <end position="67"/>
    </location>
</feature>
<name>X0RSC5_9ZZZZ</name>
<organism evidence="2">
    <name type="scientific">marine sediment metagenome</name>
    <dbReference type="NCBI Taxonomy" id="412755"/>
    <lineage>
        <taxon>unclassified sequences</taxon>
        <taxon>metagenomes</taxon>
        <taxon>ecological metagenomes</taxon>
    </lineage>
</organism>
<evidence type="ECO:0000313" key="2">
    <source>
        <dbReference type="EMBL" id="GAF71668.1"/>
    </source>
</evidence>
<gene>
    <name evidence="2" type="ORF">S01H1_05199</name>
</gene>
<accession>X0RSC5</accession>
<feature type="region of interest" description="Disordered" evidence="1">
    <location>
        <begin position="54"/>
        <end position="120"/>
    </location>
</feature>